<gene>
    <name evidence="2" type="ORF">HMPREF1541_09795</name>
</gene>
<sequence length="602" mass="69033">MPLQSREVVTLRLILDCDCELDLNEDDCVTTSTLLQPRSKRPTTFLSLPFELRVRVLRYLLRIDFNRQHHTRRIPQGSIDHLLHLDSRRILEAPQFRHKSRQDINGVLPKYHTCQLQPSILRTCRALHDEGRLVLYDENKIVAIQCGIKGLGSRLRNYGIPVWGPFDSHRLITSSAGPKNKNEHSHNSHMQPIPSSPIGFKPVVLFQGKKSRSDAPFFVCSALDACDLVHALWIMVKCSFAKGMRFHVTLTNDVAYRGVSFSDSLTRRYLFPWMHNHIESLSINDTEKSEKPPERLVKMGQLLKTYHLASADEPNVYTYNSICELLEQMLHRADGYIAQQQYLAAESHYERICYEACSVVRTRTGKLVDVSTKMKDGINRVCKLIAISAFRLCELRSGAIVNFRSLRRPSPKGQVDSTQKKAADGSALRGLYESAKTRPDSPKKTSKHSDKSTPPLYARTTRLAESEAIDHALMSGLLALRLPCATPVPEWNIRLNTMLLDLSDRRKDYTDALWCIRRLQQNFNVLVKEARTKNKRAKQEVLEAIVLDLNTFLEQPKTTMKKRAHELQNLIAHSHDVARRLWGERLTPRKGYIGLIWTFRWA</sequence>
<dbReference type="RefSeq" id="XP_008712690.1">
    <property type="nucleotide sequence ID" value="XM_008714468.1"/>
</dbReference>
<dbReference type="OrthoDB" id="2951834at2759"/>
<evidence type="ECO:0000256" key="1">
    <source>
        <dbReference type="SAM" id="MobiDB-lite"/>
    </source>
</evidence>
<feature type="compositionally biased region" description="Basic and acidic residues" evidence="1">
    <location>
        <begin position="435"/>
        <end position="451"/>
    </location>
</feature>
<dbReference type="VEuPathDB" id="FungiDB:HMPREF1541_09795"/>
<evidence type="ECO:0008006" key="4">
    <source>
        <dbReference type="Google" id="ProtNLM"/>
    </source>
</evidence>
<organism evidence="2 3">
    <name type="scientific">Cyphellophora europaea (strain CBS 101466)</name>
    <name type="common">Phialophora europaea</name>
    <dbReference type="NCBI Taxonomy" id="1220924"/>
    <lineage>
        <taxon>Eukaryota</taxon>
        <taxon>Fungi</taxon>
        <taxon>Dikarya</taxon>
        <taxon>Ascomycota</taxon>
        <taxon>Pezizomycotina</taxon>
        <taxon>Eurotiomycetes</taxon>
        <taxon>Chaetothyriomycetidae</taxon>
        <taxon>Chaetothyriales</taxon>
        <taxon>Cyphellophoraceae</taxon>
        <taxon>Cyphellophora</taxon>
    </lineage>
</organism>
<accession>W2S8H4</accession>
<keyword evidence="3" id="KW-1185">Reference proteome</keyword>
<dbReference type="EMBL" id="KB822713">
    <property type="protein sequence ID" value="ETN44920.1"/>
    <property type="molecule type" value="Genomic_DNA"/>
</dbReference>
<dbReference type="Proteomes" id="UP000030752">
    <property type="component" value="Unassembled WGS sequence"/>
</dbReference>
<dbReference type="InParanoid" id="W2S8H4"/>
<evidence type="ECO:0000313" key="3">
    <source>
        <dbReference type="Proteomes" id="UP000030752"/>
    </source>
</evidence>
<dbReference type="AlphaFoldDB" id="W2S8H4"/>
<feature type="region of interest" description="Disordered" evidence="1">
    <location>
        <begin position="174"/>
        <end position="195"/>
    </location>
</feature>
<name>W2S8H4_CYPE1</name>
<dbReference type="HOGENOM" id="CLU_426990_0_0_1"/>
<protein>
    <recommendedName>
        <fullName evidence="4">F-box domain-containing protein</fullName>
    </recommendedName>
</protein>
<dbReference type="GeneID" id="19977134"/>
<dbReference type="eggNOG" id="ENOG502T4KA">
    <property type="taxonomic scope" value="Eukaryota"/>
</dbReference>
<evidence type="ECO:0000313" key="2">
    <source>
        <dbReference type="EMBL" id="ETN44920.1"/>
    </source>
</evidence>
<reference evidence="2 3" key="1">
    <citation type="submission" date="2013-03" db="EMBL/GenBank/DDBJ databases">
        <title>The Genome Sequence of Phialophora europaea CBS 101466.</title>
        <authorList>
            <consortium name="The Broad Institute Genomics Platform"/>
            <person name="Cuomo C."/>
            <person name="de Hoog S."/>
            <person name="Gorbushina A."/>
            <person name="Walker B."/>
            <person name="Young S.K."/>
            <person name="Zeng Q."/>
            <person name="Gargeya S."/>
            <person name="Fitzgerald M."/>
            <person name="Haas B."/>
            <person name="Abouelleil A."/>
            <person name="Allen A.W."/>
            <person name="Alvarado L."/>
            <person name="Arachchi H.M."/>
            <person name="Berlin A.M."/>
            <person name="Chapman S.B."/>
            <person name="Gainer-Dewar J."/>
            <person name="Goldberg J."/>
            <person name="Griggs A."/>
            <person name="Gujja S."/>
            <person name="Hansen M."/>
            <person name="Howarth C."/>
            <person name="Imamovic A."/>
            <person name="Ireland A."/>
            <person name="Larimer J."/>
            <person name="McCowan C."/>
            <person name="Murphy C."/>
            <person name="Pearson M."/>
            <person name="Poon T.W."/>
            <person name="Priest M."/>
            <person name="Roberts A."/>
            <person name="Saif S."/>
            <person name="Shea T."/>
            <person name="Sisk P."/>
            <person name="Sykes S."/>
            <person name="Wortman J."/>
            <person name="Nusbaum C."/>
            <person name="Birren B."/>
        </authorList>
    </citation>
    <scope>NUCLEOTIDE SEQUENCE [LARGE SCALE GENOMIC DNA]</scope>
    <source>
        <strain evidence="2 3">CBS 101466</strain>
    </source>
</reference>
<proteinExistence type="predicted"/>
<feature type="region of interest" description="Disordered" evidence="1">
    <location>
        <begin position="431"/>
        <end position="456"/>
    </location>
</feature>